<comment type="catalytic activity">
    <reaction evidence="7 9">
        <text>N-(5-phospho-beta-D-ribosyl)anthranilate + diphosphate = 5-phospho-alpha-D-ribose 1-diphosphate + anthranilate</text>
        <dbReference type="Rhea" id="RHEA:11768"/>
        <dbReference type="ChEBI" id="CHEBI:16567"/>
        <dbReference type="ChEBI" id="CHEBI:18277"/>
        <dbReference type="ChEBI" id="CHEBI:33019"/>
        <dbReference type="ChEBI" id="CHEBI:58017"/>
        <dbReference type="EC" id="2.4.2.18"/>
    </reaction>
</comment>
<dbReference type="UniPathway" id="UPA00035">
    <property type="reaction ID" value="UER00041"/>
</dbReference>
<comment type="pathway">
    <text evidence="1 9">Amino-acid biosynthesis; L-tryptophan biosynthesis; L-tryptophan from chorismate: step 2/5.</text>
</comment>
<dbReference type="GO" id="GO:0000162">
    <property type="term" value="P:L-tryptophan biosynthetic process"/>
    <property type="evidence" value="ECO:0007669"/>
    <property type="project" value="UniProtKB-UniRule"/>
</dbReference>
<comment type="caution">
    <text evidence="9">Lacks conserved residue(s) required for the propagation of feature annotation.</text>
</comment>
<dbReference type="PANTHER" id="PTHR43285:SF2">
    <property type="entry name" value="ANTHRANILATE PHOSPHORIBOSYLTRANSFERASE"/>
    <property type="match status" value="1"/>
</dbReference>
<accession>A0A174J1J7</accession>
<feature type="binding site" evidence="9">
    <location>
        <position position="79"/>
    </location>
    <ligand>
        <name>anthranilate</name>
        <dbReference type="ChEBI" id="CHEBI:16567"/>
        <label>1</label>
    </ligand>
</feature>
<reference evidence="12 13" key="1">
    <citation type="submission" date="2015-09" db="EMBL/GenBank/DDBJ databases">
        <authorList>
            <consortium name="Pathogen Informatics"/>
        </authorList>
    </citation>
    <scope>NUCLEOTIDE SEQUENCE [LARGE SCALE GENOMIC DNA]</scope>
    <source>
        <strain evidence="12 13">2789STDY5608849</strain>
    </source>
</reference>
<dbReference type="Pfam" id="PF00591">
    <property type="entry name" value="Glycos_transf_3"/>
    <property type="match status" value="1"/>
</dbReference>
<dbReference type="RefSeq" id="WP_055228637.1">
    <property type="nucleotide sequence ID" value="NZ_CYYV01000021.1"/>
</dbReference>
<comment type="similarity">
    <text evidence="8">In the C-terminal section; belongs to the anthranilate phosphoribosyltransferase family.</text>
</comment>
<feature type="binding site" evidence="9">
    <location>
        <position position="225"/>
    </location>
    <ligand>
        <name>Mg(2+)</name>
        <dbReference type="ChEBI" id="CHEBI:18420"/>
        <label>2</label>
    </ligand>
</feature>
<dbReference type="Pfam" id="PF02885">
    <property type="entry name" value="Glycos_trans_3N"/>
    <property type="match status" value="1"/>
</dbReference>
<comment type="cofactor">
    <cofactor evidence="9">
        <name>Mg(2+)</name>
        <dbReference type="ChEBI" id="CHEBI:18420"/>
    </cofactor>
    <text evidence="9">Binds 2 magnesium ions per monomer.</text>
</comment>
<dbReference type="SUPFAM" id="SSF52418">
    <property type="entry name" value="Nucleoside phosphorylase/phosphoribosyltransferase catalytic domain"/>
    <property type="match status" value="1"/>
</dbReference>
<dbReference type="GO" id="GO:0005829">
    <property type="term" value="C:cytosol"/>
    <property type="evidence" value="ECO:0007669"/>
    <property type="project" value="TreeGrafter"/>
</dbReference>
<dbReference type="Gene3D" id="3.40.1030.10">
    <property type="entry name" value="Nucleoside phosphorylase/phosphoribosyltransferase catalytic domain"/>
    <property type="match status" value="1"/>
</dbReference>
<evidence type="ECO:0000313" key="13">
    <source>
        <dbReference type="Proteomes" id="UP000095706"/>
    </source>
</evidence>
<evidence type="ECO:0000256" key="8">
    <source>
        <dbReference type="ARBA" id="ARBA00061188"/>
    </source>
</evidence>
<keyword evidence="9" id="KW-0479">Metal-binding</keyword>
<evidence type="ECO:0000256" key="3">
    <source>
        <dbReference type="ARBA" id="ARBA00022676"/>
    </source>
</evidence>
<feature type="binding site" evidence="9">
    <location>
        <begin position="89"/>
        <end position="92"/>
    </location>
    <ligand>
        <name>5-phospho-alpha-D-ribose 1-diphosphate</name>
        <dbReference type="ChEBI" id="CHEBI:58017"/>
    </ligand>
</feature>
<organism evidence="12 13">
    <name type="scientific">Fusicatenibacter saccharivorans</name>
    <dbReference type="NCBI Taxonomy" id="1150298"/>
    <lineage>
        <taxon>Bacteria</taxon>
        <taxon>Bacillati</taxon>
        <taxon>Bacillota</taxon>
        <taxon>Clostridia</taxon>
        <taxon>Lachnospirales</taxon>
        <taxon>Lachnospiraceae</taxon>
        <taxon>Fusicatenibacter</taxon>
    </lineage>
</organism>
<gene>
    <name evidence="9 12" type="primary">trpD</name>
    <name evidence="12" type="ORF">ERS852406_03202</name>
</gene>
<comment type="function">
    <text evidence="9">Catalyzes the transfer of the phosphoribosyl group of 5-phosphorylribose-1-pyrophosphate (PRPP) to anthranilate to yield N-(5'-phosphoribosyl)-anthranilate (PRA).</text>
</comment>
<feature type="binding site" evidence="9">
    <location>
        <position position="87"/>
    </location>
    <ligand>
        <name>5-phospho-alpha-D-ribose 1-diphosphate</name>
        <dbReference type="ChEBI" id="CHEBI:58017"/>
    </ligand>
</feature>
<dbReference type="InterPro" id="IPR036320">
    <property type="entry name" value="Glycosyl_Trfase_fam3_N_dom_sf"/>
</dbReference>
<feature type="domain" description="Glycosyl transferase family 3" evidence="10">
    <location>
        <begin position="72"/>
        <end position="322"/>
    </location>
</feature>
<dbReference type="EC" id="2.4.2.18" evidence="9"/>
<comment type="similarity">
    <text evidence="9">Belongs to the anthranilate phosphoribosyltransferase family.</text>
</comment>
<feature type="binding site" evidence="9">
    <location>
        <begin position="82"/>
        <end position="83"/>
    </location>
    <ligand>
        <name>5-phospho-alpha-D-ribose 1-diphosphate</name>
        <dbReference type="ChEBI" id="CHEBI:58017"/>
    </ligand>
</feature>
<dbReference type="GO" id="GO:0004048">
    <property type="term" value="F:anthranilate phosphoribosyltransferase activity"/>
    <property type="evidence" value="ECO:0007669"/>
    <property type="project" value="UniProtKB-UniRule"/>
</dbReference>
<feature type="binding site" evidence="9">
    <location>
        <position position="165"/>
    </location>
    <ligand>
        <name>anthranilate</name>
        <dbReference type="ChEBI" id="CHEBI:16567"/>
        <label>2</label>
    </ligand>
</feature>
<evidence type="ECO:0000259" key="11">
    <source>
        <dbReference type="Pfam" id="PF02885"/>
    </source>
</evidence>
<feature type="binding site" evidence="9">
    <location>
        <position position="225"/>
    </location>
    <ligand>
        <name>Mg(2+)</name>
        <dbReference type="ChEBI" id="CHEBI:18420"/>
        <label>1</label>
    </ligand>
</feature>
<feature type="binding site" evidence="9">
    <location>
        <position position="119"/>
    </location>
    <ligand>
        <name>5-phospho-alpha-D-ribose 1-diphosphate</name>
        <dbReference type="ChEBI" id="CHEBI:58017"/>
    </ligand>
</feature>
<evidence type="ECO:0000256" key="9">
    <source>
        <dbReference type="HAMAP-Rule" id="MF_00211"/>
    </source>
</evidence>
<dbReference type="InterPro" id="IPR000312">
    <property type="entry name" value="Glycosyl_Trfase_fam3"/>
</dbReference>
<dbReference type="SUPFAM" id="SSF47648">
    <property type="entry name" value="Nucleoside phosphorylase/phosphoribosyltransferase N-terminal domain"/>
    <property type="match status" value="1"/>
</dbReference>
<evidence type="ECO:0000256" key="5">
    <source>
        <dbReference type="ARBA" id="ARBA00022822"/>
    </source>
</evidence>
<feature type="binding site" evidence="9">
    <location>
        <position position="79"/>
    </location>
    <ligand>
        <name>5-phospho-alpha-D-ribose 1-diphosphate</name>
        <dbReference type="ChEBI" id="CHEBI:58017"/>
    </ligand>
</feature>
<dbReference type="Proteomes" id="UP000095706">
    <property type="component" value="Unassembled WGS sequence"/>
</dbReference>
<evidence type="ECO:0000256" key="2">
    <source>
        <dbReference type="ARBA" id="ARBA00022605"/>
    </source>
</evidence>
<keyword evidence="3 9" id="KW-0328">Glycosyltransferase</keyword>
<feature type="binding site" evidence="9">
    <location>
        <position position="224"/>
    </location>
    <ligand>
        <name>Mg(2+)</name>
        <dbReference type="ChEBI" id="CHEBI:18420"/>
        <label>2</label>
    </ligand>
</feature>
<proteinExistence type="inferred from homology"/>
<dbReference type="PANTHER" id="PTHR43285">
    <property type="entry name" value="ANTHRANILATE PHOSPHORIBOSYLTRANSFERASE"/>
    <property type="match status" value="1"/>
</dbReference>
<feature type="binding site" evidence="9">
    <location>
        <begin position="107"/>
        <end position="115"/>
    </location>
    <ligand>
        <name>5-phospho-alpha-D-ribose 1-diphosphate</name>
        <dbReference type="ChEBI" id="CHEBI:58017"/>
    </ligand>
</feature>
<evidence type="ECO:0000256" key="1">
    <source>
        <dbReference type="ARBA" id="ARBA00004907"/>
    </source>
</evidence>
<evidence type="ECO:0000259" key="10">
    <source>
        <dbReference type="Pfam" id="PF00591"/>
    </source>
</evidence>
<feature type="domain" description="Glycosyl transferase family 3 N-terminal" evidence="11">
    <location>
        <begin position="4"/>
        <end position="65"/>
    </location>
</feature>
<evidence type="ECO:0000256" key="4">
    <source>
        <dbReference type="ARBA" id="ARBA00022679"/>
    </source>
</evidence>
<dbReference type="FunFam" id="3.40.1030.10:FF:000002">
    <property type="entry name" value="Anthranilate phosphoribosyltransferase"/>
    <property type="match status" value="1"/>
</dbReference>
<name>A0A174J1J7_9FIRM</name>
<keyword evidence="4 9" id="KW-0808">Transferase</keyword>
<protein>
    <recommendedName>
        <fullName evidence="9">Anthranilate phosphoribosyltransferase</fullName>
        <ecNumber evidence="9">2.4.2.18</ecNumber>
    </recommendedName>
</protein>
<dbReference type="GO" id="GO:0000287">
    <property type="term" value="F:magnesium ion binding"/>
    <property type="evidence" value="ECO:0007669"/>
    <property type="project" value="UniProtKB-UniRule"/>
</dbReference>
<comment type="subunit">
    <text evidence="9">Homodimer.</text>
</comment>
<keyword evidence="5 9" id="KW-0822">Tryptophan biosynthesis</keyword>
<evidence type="ECO:0000313" key="12">
    <source>
        <dbReference type="EMBL" id="CUO93593.1"/>
    </source>
</evidence>
<dbReference type="HAMAP" id="MF_00211">
    <property type="entry name" value="TrpD"/>
    <property type="match status" value="1"/>
</dbReference>
<feature type="binding site" evidence="9">
    <location>
        <position position="110"/>
    </location>
    <ligand>
        <name>anthranilate</name>
        <dbReference type="ChEBI" id="CHEBI:16567"/>
        <label>1</label>
    </ligand>
</feature>
<dbReference type="NCBIfam" id="TIGR01245">
    <property type="entry name" value="trpD"/>
    <property type="match status" value="1"/>
</dbReference>
<keyword evidence="6 9" id="KW-0057">Aromatic amino acid biosynthesis</keyword>
<evidence type="ECO:0000256" key="6">
    <source>
        <dbReference type="ARBA" id="ARBA00023141"/>
    </source>
</evidence>
<dbReference type="AlphaFoldDB" id="A0A174J1J7"/>
<evidence type="ECO:0000256" key="7">
    <source>
        <dbReference type="ARBA" id="ARBA00052328"/>
    </source>
</evidence>
<dbReference type="InterPro" id="IPR005940">
    <property type="entry name" value="Anthranilate_Pribosyl_Tfrase"/>
</dbReference>
<dbReference type="InterPro" id="IPR035902">
    <property type="entry name" value="Nuc_phospho_transferase"/>
</dbReference>
<dbReference type="InterPro" id="IPR017459">
    <property type="entry name" value="Glycosyl_Trfase_fam3_N_dom"/>
</dbReference>
<feature type="binding site" evidence="9">
    <location>
        <position position="91"/>
    </location>
    <ligand>
        <name>Mg(2+)</name>
        <dbReference type="ChEBI" id="CHEBI:18420"/>
        <label>1</label>
    </ligand>
</feature>
<keyword evidence="2 9" id="KW-0028">Amino-acid biosynthesis</keyword>
<dbReference type="Gene3D" id="1.20.970.10">
    <property type="entry name" value="Transferase, Pyrimidine Nucleoside Phosphorylase, Chain C"/>
    <property type="match status" value="1"/>
</dbReference>
<dbReference type="EMBL" id="CYYV01000021">
    <property type="protein sequence ID" value="CUO93593.1"/>
    <property type="molecule type" value="Genomic_DNA"/>
</dbReference>
<keyword evidence="9" id="KW-0460">Magnesium</keyword>
<sequence length="339" mass="36509">MIREAIVKLVNKENLTYEMAEGAMDEIMGGKADPIQISAFLTAMTMKGETIEEITACANGMRKHGVHMEHDKDVLEIVGTGGDKSNSFNISTTASLVISAGGVAVAKHGNRAASSKSGAADCLEALGVKVDLEPEKNKEVLEKLGICFLFAQKYHMSMKYVAPVRKMLGIRTIFNILGPLTNPAAATMQVMGVYEEALIRPMAEVLSNLGVKRGMVVYGQDCLDEISLSAPTSVCEIKDGTFEEYVITPEEFGMTRCTKEELVGGTPQENAEITKEILAGKKGPARDAVVLNAAAALHVAKEIPMQDAVKLAEELIDSGKAQKKLEEFVSLTNKLAEKE</sequence>